<dbReference type="EMBL" id="JAUSUK010000001">
    <property type="protein sequence ID" value="MDQ0324303.1"/>
    <property type="molecule type" value="Genomic_DNA"/>
</dbReference>
<dbReference type="InterPro" id="IPR006139">
    <property type="entry name" value="D-isomer_2_OHA_DH_cat_dom"/>
</dbReference>
<dbReference type="Gene3D" id="3.40.50.720">
    <property type="entry name" value="NAD(P)-binding Rossmann-like Domain"/>
    <property type="match status" value="2"/>
</dbReference>
<dbReference type="PANTHER" id="PTHR43026:SF1">
    <property type="entry name" value="2-HYDROXYACID DEHYDROGENASE HOMOLOG 1-RELATED"/>
    <property type="match status" value="1"/>
</dbReference>
<dbReference type="SUPFAM" id="SSF52283">
    <property type="entry name" value="Formate/glycerate dehydrogenase catalytic domain-like"/>
    <property type="match status" value="1"/>
</dbReference>
<dbReference type="InterPro" id="IPR006140">
    <property type="entry name" value="D-isomer_DH_NAD-bd"/>
</dbReference>
<dbReference type="InterPro" id="IPR058205">
    <property type="entry name" value="D-LDH-like"/>
</dbReference>
<dbReference type="PROSITE" id="PS00065">
    <property type="entry name" value="D_2_HYDROXYACID_DH_1"/>
    <property type="match status" value="1"/>
</dbReference>
<reference evidence="7 8" key="1">
    <citation type="submission" date="2023-07" db="EMBL/GenBank/DDBJ databases">
        <title>Genomic Encyclopedia of Type Strains, Phase IV (KMG-IV): sequencing the most valuable type-strain genomes for metagenomic binning, comparative biology and taxonomic classification.</title>
        <authorList>
            <person name="Goeker M."/>
        </authorList>
    </citation>
    <scope>NUCLEOTIDE SEQUENCE [LARGE SCALE GENOMIC DNA]</scope>
    <source>
        <strain evidence="7 8">DSM 11549</strain>
    </source>
</reference>
<evidence type="ECO:0000259" key="6">
    <source>
        <dbReference type="Pfam" id="PF02826"/>
    </source>
</evidence>
<keyword evidence="8" id="KW-1185">Reference proteome</keyword>
<dbReference type="PROSITE" id="PS00671">
    <property type="entry name" value="D_2_HYDROXYACID_DH_3"/>
    <property type="match status" value="1"/>
</dbReference>
<keyword evidence="3" id="KW-0520">NAD</keyword>
<dbReference type="RefSeq" id="WP_307152612.1">
    <property type="nucleotide sequence ID" value="NZ_JAUSUK010000001.1"/>
</dbReference>
<proteinExistence type="inferred from homology"/>
<dbReference type="Pfam" id="PF02826">
    <property type="entry name" value="2-Hacid_dh_C"/>
    <property type="match status" value="1"/>
</dbReference>
<dbReference type="InterPro" id="IPR029753">
    <property type="entry name" value="D-isomer_DH_CS"/>
</dbReference>
<feature type="domain" description="D-isomer specific 2-hydroxyacid dehydrogenase NAD-binding" evidence="6">
    <location>
        <begin position="110"/>
        <end position="297"/>
    </location>
</feature>
<dbReference type="PROSITE" id="PS00670">
    <property type="entry name" value="D_2_HYDROXYACID_DH_2"/>
    <property type="match status" value="1"/>
</dbReference>
<comment type="caution">
    <text evidence="7">The sequence shown here is derived from an EMBL/GenBank/DDBJ whole genome shotgun (WGS) entry which is preliminary data.</text>
</comment>
<feature type="domain" description="D-isomer specific 2-hydroxyacid dehydrogenase catalytic" evidence="5">
    <location>
        <begin position="3"/>
        <end position="328"/>
    </location>
</feature>
<dbReference type="PANTHER" id="PTHR43026">
    <property type="entry name" value="2-HYDROXYACID DEHYDROGENASE HOMOLOG 1-RELATED"/>
    <property type="match status" value="1"/>
</dbReference>
<dbReference type="Proteomes" id="UP001230253">
    <property type="component" value="Unassembled WGS sequence"/>
</dbReference>
<gene>
    <name evidence="7" type="ORF">J2R99_000152</name>
</gene>
<dbReference type="GO" id="GO:0008720">
    <property type="term" value="F:D-lactate dehydrogenase (NAD+) activity"/>
    <property type="evidence" value="ECO:0007669"/>
    <property type="project" value="UniProtKB-EC"/>
</dbReference>
<sequence length="334" mass="35990">MKVAVFSTKSYDRSFFEKAAEGSGHELRFFEPHLTRETAPLARGAEAVCIFVNDSADAETLAAVKEEGVRFVALRCAGFNNVDLAAAHRLGMSVARVPAYSPHAVAEYTIGLILALNRKLCRAHNRVRDGNFSLEGLLGFDLQGKTAGVVGTGAIGAAVVKILKGFGMHVLTYDLRQNPACLADGAEYVSVDELFAASDIITLHCPLTPETRHLVDADRIASLKPGCMLINTSRGALVDARAVIDGLKSGQIGSLGLDVYEEEADLFFEDLSNYMLQDDVFARLLTFPNVLITGHQAFFTEEALSAIAETTIANLTGFEKQGRPEHEVSIEAIG</sequence>
<dbReference type="EC" id="1.1.1.28" evidence="7"/>
<dbReference type="CDD" id="cd12183">
    <property type="entry name" value="LDH_like_2"/>
    <property type="match status" value="1"/>
</dbReference>
<evidence type="ECO:0000259" key="5">
    <source>
        <dbReference type="Pfam" id="PF00389"/>
    </source>
</evidence>
<evidence type="ECO:0000256" key="3">
    <source>
        <dbReference type="ARBA" id="ARBA00023027"/>
    </source>
</evidence>
<evidence type="ECO:0000313" key="7">
    <source>
        <dbReference type="EMBL" id="MDQ0324303.1"/>
    </source>
</evidence>
<evidence type="ECO:0000256" key="1">
    <source>
        <dbReference type="ARBA" id="ARBA00005854"/>
    </source>
</evidence>
<dbReference type="Pfam" id="PF00389">
    <property type="entry name" value="2-Hacid_dh"/>
    <property type="match status" value="1"/>
</dbReference>
<evidence type="ECO:0000256" key="2">
    <source>
        <dbReference type="ARBA" id="ARBA00023002"/>
    </source>
</evidence>
<name>A0ABU0C1A7_9BRAD</name>
<organism evidence="7 8">
    <name type="scientific">Rhodopseudomonas julia</name>
    <dbReference type="NCBI Taxonomy" id="200617"/>
    <lineage>
        <taxon>Bacteria</taxon>
        <taxon>Pseudomonadati</taxon>
        <taxon>Pseudomonadota</taxon>
        <taxon>Alphaproteobacteria</taxon>
        <taxon>Hyphomicrobiales</taxon>
        <taxon>Nitrobacteraceae</taxon>
        <taxon>Rhodopseudomonas</taxon>
    </lineage>
</organism>
<keyword evidence="2 4" id="KW-0560">Oxidoreductase</keyword>
<accession>A0ABU0C1A7</accession>
<dbReference type="InterPro" id="IPR036291">
    <property type="entry name" value="NAD(P)-bd_dom_sf"/>
</dbReference>
<dbReference type="SUPFAM" id="SSF51735">
    <property type="entry name" value="NAD(P)-binding Rossmann-fold domains"/>
    <property type="match status" value="1"/>
</dbReference>
<dbReference type="InterPro" id="IPR029752">
    <property type="entry name" value="D-isomer_DH_CS1"/>
</dbReference>
<evidence type="ECO:0000313" key="8">
    <source>
        <dbReference type="Proteomes" id="UP001230253"/>
    </source>
</evidence>
<comment type="similarity">
    <text evidence="1 4">Belongs to the D-isomer specific 2-hydroxyacid dehydrogenase family.</text>
</comment>
<protein>
    <submittedName>
        <fullName evidence="7">D-lactate dehydrogenase</fullName>
        <ecNumber evidence="7">1.1.1.28</ecNumber>
    </submittedName>
</protein>
<evidence type="ECO:0000256" key="4">
    <source>
        <dbReference type="RuleBase" id="RU003719"/>
    </source>
</evidence>